<dbReference type="InterPro" id="IPR002173">
    <property type="entry name" value="Carboh/pur_kinase_PfkB_CS"/>
</dbReference>
<evidence type="ECO:0000256" key="6">
    <source>
        <dbReference type="RuleBase" id="RU003704"/>
    </source>
</evidence>
<dbReference type="Pfam" id="PF00294">
    <property type="entry name" value="PfkB"/>
    <property type="match status" value="1"/>
</dbReference>
<gene>
    <name evidence="8" type="ORF">SAMN05444373_100163</name>
</gene>
<dbReference type="PANTHER" id="PTHR43085">
    <property type="entry name" value="HEXOKINASE FAMILY MEMBER"/>
    <property type="match status" value="1"/>
</dbReference>
<evidence type="ECO:0000313" key="8">
    <source>
        <dbReference type="EMBL" id="SHI36700.1"/>
    </source>
</evidence>
<dbReference type="Gene3D" id="3.40.1190.20">
    <property type="match status" value="1"/>
</dbReference>
<comment type="similarity">
    <text evidence="1 6">Belongs to the carbohydrate kinase PfkB family.</text>
</comment>
<evidence type="ECO:0000256" key="5">
    <source>
        <dbReference type="ARBA" id="ARBA00022840"/>
    </source>
</evidence>
<dbReference type="InterPro" id="IPR050306">
    <property type="entry name" value="PfkB_Carbo_kinase"/>
</dbReference>
<dbReference type="SUPFAM" id="SSF53613">
    <property type="entry name" value="Ribokinase-like"/>
    <property type="match status" value="1"/>
</dbReference>
<dbReference type="InterPro" id="IPR011611">
    <property type="entry name" value="PfkB_dom"/>
</dbReference>
<accession>A0A1M6AJN8</accession>
<dbReference type="Proteomes" id="UP000324781">
    <property type="component" value="Unassembled WGS sequence"/>
</dbReference>
<keyword evidence="4 6" id="KW-0418">Kinase</keyword>
<evidence type="ECO:0000256" key="4">
    <source>
        <dbReference type="ARBA" id="ARBA00022777"/>
    </source>
</evidence>
<sequence>MDLAAIGELLIDFTPSGVSEQGNPLFECNPGGAPANVLAAMTRLGGTGAFIGKVGSDTFGSFLYDILKQNGIDHRGLRFDPKVHTTLAFVHLSRTGDRSFSFYRDPGADRMLTFEEVDQDVIRQAKAFHFGSVSMTHEPSRTATLGAARFARELGKTISYDPNLRPALWNSLEEAREVIIRGMEYADILKISEEELIFLTGQTDLEKGAELLAEVFRGRILLLTLGPNGCFFGMDGKYDRLPTYDKVKTIDTTGAGDAFLGGFLFRIRPYFGRLQELTFDELRDAVNFANAVGSLATTRKGAIPAMPRLEEVMALLEA</sequence>
<keyword evidence="5" id="KW-0067">ATP-binding</keyword>
<reference evidence="8 9" key="1">
    <citation type="submission" date="2016-11" db="EMBL/GenBank/DDBJ databases">
        <authorList>
            <person name="Varghese N."/>
            <person name="Submissions S."/>
        </authorList>
    </citation>
    <scope>NUCLEOTIDE SEQUENCE [LARGE SCALE GENOMIC DNA]</scope>
    <source>
        <strain evidence="8 9">DSM 19027</strain>
    </source>
</reference>
<dbReference type="EMBL" id="FQZP01000001">
    <property type="protein sequence ID" value="SHI36700.1"/>
    <property type="molecule type" value="Genomic_DNA"/>
</dbReference>
<dbReference type="PROSITE" id="PS00584">
    <property type="entry name" value="PFKB_KINASES_2"/>
    <property type="match status" value="1"/>
</dbReference>
<proteinExistence type="inferred from homology"/>
<name>A0A1M6AJN8_9FIRM</name>
<keyword evidence="3" id="KW-0547">Nucleotide-binding</keyword>
<dbReference type="PRINTS" id="PR00990">
    <property type="entry name" value="RIBOKINASE"/>
</dbReference>
<dbReference type="AlphaFoldDB" id="A0A1M6AJN8"/>
<evidence type="ECO:0000256" key="3">
    <source>
        <dbReference type="ARBA" id="ARBA00022741"/>
    </source>
</evidence>
<keyword evidence="2 6" id="KW-0808">Transferase</keyword>
<dbReference type="GO" id="GO:0005524">
    <property type="term" value="F:ATP binding"/>
    <property type="evidence" value="ECO:0007669"/>
    <property type="project" value="UniProtKB-KW"/>
</dbReference>
<dbReference type="PANTHER" id="PTHR43085:SF1">
    <property type="entry name" value="PSEUDOURIDINE KINASE-RELATED"/>
    <property type="match status" value="1"/>
</dbReference>
<keyword evidence="9" id="KW-1185">Reference proteome</keyword>
<protein>
    <submittedName>
        <fullName evidence="8">Fructokinase</fullName>
    </submittedName>
</protein>
<feature type="domain" description="Carbohydrate kinase PfkB" evidence="7">
    <location>
        <begin position="3"/>
        <end position="307"/>
    </location>
</feature>
<evidence type="ECO:0000313" key="9">
    <source>
        <dbReference type="Proteomes" id="UP000324781"/>
    </source>
</evidence>
<evidence type="ECO:0000259" key="7">
    <source>
        <dbReference type="Pfam" id="PF00294"/>
    </source>
</evidence>
<evidence type="ECO:0000256" key="2">
    <source>
        <dbReference type="ARBA" id="ARBA00022679"/>
    </source>
</evidence>
<organism evidence="8 9">
    <name type="scientific">Thermoclostridium caenicola</name>
    <dbReference type="NCBI Taxonomy" id="659425"/>
    <lineage>
        <taxon>Bacteria</taxon>
        <taxon>Bacillati</taxon>
        <taxon>Bacillota</taxon>
        <taxon>Clostridia</taxon>
        <taxon>Eubacteriales</taxon>
        <taxon>Oscillospiraceae</taxon>
        <taxon>Thermoclostridium</taxon>
    </lineage>
</organism>
<dbReference type="CDD" id="cd01167">
    <property type="entry name" value="bac_FRK"/>
    <property type="match status" value="1"/>
</dbReference>
<evidence type="ECO:0000256" key="1">
    <source>
        <dbReference type="ARBA" id="ARBA00010688"/>
    </source>
</evidence>
<dbReference type="InterPro" id="IPR002139">
    <property type="entry name" value="Ribo/fructo_kinase"/>
</dbReference>
<dbReference type="GO" id="GO:0008865">
    <property type="term" value="F:fructokinase activity"/>
    <property type="evidence" value="ECO:0007669"/>
    <property type="project" value="UniProtKB-ARBA"/>
</dbReference>
<dbReference type="GO" id="GO:0006000">
    <property type="term" value="P:fructose metabolic process"/>
    <property type="evidence" value="ECO:0007669"/>
    <property type="project" value="UniProtKB-ARBA"/>
</dbReference>
<dbReference type="InterPro" id="IPR029056">
    <property type="entry name" value="Ribokinase-like"/>
</dbReference>